<name>A0A387BQ53_9MICO</name>
<dbReference type="Pfam" id="PF00005">
    <property type="entry name" value="ABC_tran"/>
    <property type="match status" value="1"/>
</dbReference>
<evidence type="ECO:0000313" key="8">
    <source>
        <dbReference type="Proteomes" id="UP000275069"/>
    </source>
</evidence>
<dbReference type="InterPro" id="IPR017871">
    <property type="entry name" value="ABC_transporter-like_CS"/>
</dbReference>
<dbReference type="PANTHER" id="PTHR42711">
    <property type="entry name" value="ABC TRANSPORTER ATP-BINDING PROTEIN"/>
    <property type="match status" value="1"/>
</dbReference>
<gene>
    <name evidence="7" type="ORF">D7I44_15525</name>
</gene>
<comment type="subcellular location">
    <subcellularLocation>
        <location evidence="1">Cell membrane</location>
        <topology evidence="1">Peripheral membrane protein</topology>
    </subcellularLocation>
</comment>
<dbReference type="PANTHER" id="PTHR42711:SF16">
    <property type="entry name" value="ABC TRANSPORTER ATP-BINDING PROTEIN"/>
    <property type="match status" value="1"/>
</dbReference>
<protein>
    <submittedName>
        <fullName evidence="7">ABC transporter ATP-binding protein</fullName>
    </submittedName>
</protein>
<dbReference type="InterPro" id="IPR050763">
    <property type="entry name" value="ABC_transporter_ATP-binding"/>
</dbReference>
<proteinExistence type="predicted"/>
<dbReference type="EMBL" id="CP032624">
    <property type="protein sequence ID" value="AYG04798.1"/>
    <property type="molecule type" value="Genomic_DNA"/>
</dbReference>
<feature type="domain" description="ABC transporter" evidence="6">
    <location>
        <begin position="21"/>
        <end position="249"/>
    </location>
</feature>
<dbReference type="SUPFAM" id="SSF52540">
    <property type="entry name" value="P-loop containing nucleoside triphosphate hydrolases"/>
    <property type="match status" value="1"/>
</dbReference>
<keyword evidence="5" id="KW-0046">Antibiotic resistance</keyword>
<dbReference type="GO" id="GO:0016887">
    <property type="term" value="F:ATP hydrolysis activity"/>
    <property type="evidence" value="ECO:0007669"/>
    <property type="project" value="InterPro"/>
</dbReference>
<evidence type="ECO:0000256" key="1">
    <source>
        <dbReference type="ARBA" id="ARBA00004202"/>
    </source>
</evidence>
<dbReference type="InterPro" id="IPR003439">
    <property type="entry name" value="ABC_transporter-like_ATP-bd"/>
</dbReference>
<accession>A0A387BQ53</accession>
<dbReference type="GO" id="GO:0005886">
    <property type="term" value="C:plasma membrane"/>
    <property type="evidence" value="ECO:0007669"/>
    <property type="project" value="UniProtKB-SubCell"/>
</dbReference>
<dbReference type="SMART" id="SM00382">
    <property type="entry name" value="AAA"/>
    <property type="match status" value="1"/>
</dbReference>
<dbReference type="PROSITE" id="PS00211">
    <property type="entry name" value="ABC_TRANSPORTER_1"/>
    <property type="match status" value="1"/>
</dbReference>
<dbReference type="PROSITE" id="PS50893">
    <property type="entry name" value="ABC_TRANSPORTER_2"/>
    <property type="match status" value="1"/>
</dbReference>
<dbReference type="KEGG" id="gry:D7I44_15525"/>
<dbReference type="OrthoDB" id="9804819at2"/>
<organism evidence="7 8">
    <name type="scientific">Gryllotalpicola protaetiae</name>
    <dbReference type="NCBI Taxonomy" id="2419771"/>
    <lineage>
        <taxon>Bacteria</taxon>
        <taxon>Bacillati</taxon>
        <taxon>Actinomycetota</taxon>
        <taxon>Actinomycetes</taxon>
        <taxon>Micrococcales</taxon>
        <taxon>Microbacteriaceae</taxon>
        <taxon>Gryllotalpicola</taxon>
    </lineage>
</organism>
<dbReference type="GO" id="GO:0046677">
    <property type="term" value="P:response to antibiotic"/>
    <property type="evidence" value="ECO:0007669"/>
    <property type="project" value="UniProtKB-KW"/>
</dbReference>
<dbReference type="GO" id="GO:0005524">
    <property type="term" value="F:ATP binding"/>
    <property type="evidence" value="ECO:0007669"/>
    <property type="project" value="UniProtKB-KW"/>
</dbReference>
<evidence type="ECO:0000313" key="7">
    <source>
        <dbReference type="EMBL" id="AYG04798.1"/>
    </source>
</evidence>
<keyword evidence="3" id="KW-0547">Nucleotide-binding</keyword>
<reference evidence="7 8" key="1">
    <citation type="submission" date="2018-09" db="EMBL/GenBank/DDBJ databases">
        <title>Genome sequencing of strain 2DFW10M-5.</title>
        <authorList>
            <person name="Heo J."/>
            <person name="Kim S.-J."/>
            <person name="Kwon S.-W."/>
        </authorList>
    </citation>
    <scope>NUCLEOTIDE SEQUENCE [LARGE SCALE GENOMIC DNA]</scope>
    <source>
        <strain evidence="7 8">2DFW10M-5</strain>
    </source>
</reference>
<dbReference type="InterPro" id="IPR027417">
    <property type="entry name" value="P-loop_NTPase"/>
</dbReference>
<dbReference type="Proteomes" id="UP000275069">
    <property type="component" value="Chromosome"/>
</dbReference>
<dbReference type="CDD" id="cd03263">
    <property type="entry name" value="ABC_subfamily_A"/>
    <property type="match status" value="1"/>
</dbReference>
<dbReference type="Gene3D" id="3.40.50.300">
    <property type="entry name" value="P-loop containing nucleotide triphosphate hydrolases"/>
    <property type="match status" value="1"/>
</dbReference>
<keyword evidence="8" id="KW-1185">Reference proteome</keyword>
<keyword evidence="4 7" id="KW-0067">ATP-binding</keyword>
<keyword evidence="2" id="KW-0813">Transport</keyword>
<evidence type="ECO:0000256" key="4">
    <source>
        <dbReference type="ARBA" id="ARBA00022840"/>
    </source>
</evidence>
<dbReference type="AlphaFoldDB" id="A0A387BQ53"/>
<evidence type="ECO:0000256" key="2">
    <source>
        <dbReference type="ARBA" id="ARBA00022448"/>
    </source>
</evidence>
<evidence type="ECO:0000256" key="5">
    <source>
        <dbReference type="ARBA" id="ARBA00023251"/>
    </source>
</evidence>
<evidence type="ECO:0000256" key="3">
    <source>
        <dbReference type="ARBA" id="ARBA00022741"/>
    </source>
</evidence>
<evidence type="ECO:0000259" key="6">
    <source>
        <dbReference type="PROSITE" id="PS50893"/>
    </source>
</evidence>
<sequence length="270" mass="28723">MWNADPGSGEDMVTQGGGAVLEVEGLVVKYGARTAVDGVTFQIGRGEIVGLLGPNGAGKTSTLSVIEGLRIPVAGRVTVNGVDALKDPVGARADLGVQLQSSGFQPELSIEQIVRLYAGLYGVPLTHQGALDALNEIGLEREAGKRFKGLSGGQQQRLSLLIASVHDPLILLLDEPTSGLDPQSRRSLWARIEKSRRDGGSILLTTHSMEEAQAVCDRIVIIDHGRLVTTGSPAELIDRHRSDPRVLELAHGEPTLEDVFIALTGSDFRD</sequence>
<dbReference type="InterPro" id="IPR003593">
    <property type="entry name" value="AAA+_ATPase"/>
</dbReference>